<dbReference type="EMBL" id="LXQA011259380">
    <property type="protein sequence ID" value="MCI90979.1"/>
    <property type="molecule type" value="Genomic_DNA"/>
</dbReference>
<accession>A0A392VU53</accession>
<feature type="non-terminal residue" evidence="1">
    <location>
        <position position="1"/>
    </location>
</feature>
<name>A0A392VU53_9FABA</name>
<reference evidence="1 2" key="1">
    <citation type="journal article" date="2018" name="Front. Plant Sci.">
        <title>Red Clover (Trifolium pratense) and Zigzag Clover (T. medium) - A Picture of Genomic Similarities and Differences.</title>
        <authorList>
            <person name="Dluhosova J."/>
            <person name="Istvanek J."/>
            <person name="Nedelnik J."/>
            <person name="Repkova J."/>
        </authorList>
    </citation>
    <scope>NUCLEOTIDE SEQUENCE [LARGE SCALE GENOMIC DNA]</scope>
    <source>
        <strain evidence="2">cv. 10/8</strain>
        <tissue evidence="1">Leaf</tissue>
    </source>
</reference>
<dbReference type="AlphaFoldDB" id="A0A392VU53"/>
<dbReference type="Proteomes" id="UP000265520">
    <property type="component" value="Unassembled WGS sequence"/>
</dbReference>
<organism evidence="1 2">
    <name type="scientific">Trifolium medium</name>
    <dbReference type="NCBI Taxonomy" id="97028"/>
    <lineage>
        <taxon>Eukaryota</taxon>
        <taxon>Viridiplantae</taxon>
        <taxon>Streptophyta</taxon>
        <taxon>Embryophyta</taxon>
        <taxon>Tracheophyta</taxon>
        <taxon>Spermatophyta</taxon>
        <taxon>Magnoliopsida</taxon>
        <taxon>eudicotyledons</taxon>
        <taxon>Gunneridae</taxon>
        <taxon>Pentapetalae</taxon>
        <taxon>rosids</taxon>
        <taxon>fabids</taxon>
        <taxon>Fabales</taxon>
        <taxon>Fabaceae</taxon>
        <taxon>Papilionoideae</taxon>
        <taxon>50 kb inversion clade</taxon>
        <taxon>NPAAA clade</taxon>
        <taxon>Hologalegina</taxon>
        <taxon>IRL clade</taxon>
        <taxon>Trifolieae</taxon>
        <taxon>Trifolium</taxon>
    </lineage>
</organism>
<comment type="caution">
    <text evidence="1">The sequence shown here is derived from an EMBL/GenBank/DDBJ whole genome shotgun (WGS) entry which is preliminary data.</text>
</comment>
<evidence type="ECO:0000313" key="1">
    <source>
        <dbReference type="EMBL" id="MCI90979.1"/>
    </source>
</evidence>
<proteinExistence type="predicted"/>
<evidence type="ECO:0000313" key="2">
    <source>
        <dbReference type="Proteomes" id="UP000265520"/>
    </source>
</evidence>
<sequence>EAFPSGPTETPCEAVPPFATGIVMGIDCGGEELSASEGV</sequence>
<keyword evidence="2" id="KW-1185">Reference proteome</keyword>
<protein>
    <submittedName>
        <fullName evidence="1">Uncharacterized protein</fullName>
    </submittedName>
</protein>